<dbReference type="InterPro" id="IPR015018">
    <property type="entry name" value="DUF1905"/>
</dbReference>
<gene>
    <name evidence="1" type="ORF">ACFQBT_08030</name>
</gene>
<dbReference type="EMBL" id="JBHSWJ010000002">
    <property type="protein sequence ID" value="MFC6713777.1"/>
    <property type="molecule type" value="Genomic_DNA"/>
</dbReference>
<name>A0ABW2ARR8_9MICO</name>
<protein>
    <submittedName>
        <fullName evidence="1">DUF1905 domain-containing protein</fullName>
    </submittedName>
</protein>
<proteinExistence type="predicted"/>
<evidence type="ECO:0000313" key="2">
    <source>
        <dbReference type="Proteomes" id="UP001596356"/>
    </source>
</evidence>
<dbReference type="Proteomes" id="UP001596356">
    <property type="component" value="Unassembled WGS sequence"/>
</dbReference>
<dbReference type="Gene3D" id="2.40.30.100">
    <property type="entry name" value="AF2212/PG0164-like"/>
    <property type="match status" value="1"/>
</dbReference>
<dbReference type="Pfam" id="PF08922">
    <property type="entry name" value="DUF1905"/>
    <property type="match status" value="1"/>
</dbReference>
<sequence>MVDIRFVGEVIEWRGPAPYLFVPVADEVADDVAEWTRFSYGWGCIPVTATLGGTTWPTSLMPKDGRYLVPVRVSAQRAEGVGVGDTVRIGLDLRIDS</sequence>
<accession>A0ABW2ARR8</accession>
<dbReference type="SUPFAM" id="SSF141694">
    <property type="entry name" value="AF2212/PG0164-like"/>
    <property type="match status" value="1"/>
</dbReference>
<comment type="caution">
    <text evidence="1">The sequence shown here is derived from an EMBL/GenBank/DDBJ whole genome shotgun (WGS) entry which is preliminary data.</text>
</comment>
<reference evidence="2" key="1">
    <citation type="journal article" date="2019" name="Int. J. Syst. Evol. Microbiol.">
        <title>The Global Catalogue of Microorganisms (GCM) 10K type strain sequencing project: providing services to taxonomists for standard genome sequencing and annotation.</title>
        <authorList>
            <consortium name="The Broad Institute Genomics Platform"/>
            <consortium name="The Broad Institute Genome Sequencing Center for Infectious Disease"/>
            <person name="Wu L."/>
            <person name="Ma J."/>
        </authorList>
    </citation>
    <scope>NUCLEOTIDE SEQUENCE [LARGE SCALE GENOMIC DNA]</scope>
    <source>
        <strain evidence="2">NBRC 106593</strain>
    </source>
</reference>
<dbReference type="InterPro" id="IPR037079">
    <property type="entry name" value="AF2212/PG0164-like_sf"/>
</dbReference>
<keyword evidence="2" id="KW-1185">Reference proteome</keyword>
<organism evidence="1 2">
    <name type="scientific">Branchiibius cervicis</name>
    <dbReference type="NCBI Taxonomy" id="908252"/>
    <lineage>
        <taxon>Bacteria</taxon>
        <taxon>Bacillati</taxon>
        <taxon>Actinomycetota</taxon>
        <taxon>Actinomycetes</taxon>
        <taxon>Micrococcales</taxon>
        <taxon>Dermacoccaceae</taxon>
        <taxon>Branchiibius</taxon>
    </lineage>
</organism>
<evidence type="ECO:0000313" key="1">
    <source>
        <dbReference type="EMBL" id="MFC6713777.1"/>
    </source>
</evidence>